<keyword evidence="3" id="KW-0472">Membrane</keyword>
<dbReference type="GO" id="GO:0035036">
    <property type="term" value="P:sperm-egg recognition"/>
    <property type="evidence" value="ECO:0007669"/>
    <property type="project" value="InterPro"/>
</dbReference>
<dbReference type="GO" id="GO:0005886">
    <property type="term" value="C:plasma membrane"/>
    <property type="evidence" value="ECO:0007669"/>
    <property type="project" value="TreeGrafter"/>
</dbReference>
<dbReference type="InterPro" id="IPR032700">
    <property type="entry name" value="IZUMO1"/>
</dbReference>
<dbReference type="InterPro" id="IPR029389">
    <property type="entry name" value="IZUMO"/>
</dbReference>
<evidence type="ECO:0000313" key="5">
    <source>
        <dbReference type="RefSeq" id="XP_041425551.1"/>
    </source>
</evidence>
<protein>
    <submittedName>
        <fullName evidence="5">Uncharacterized protein LOC121395627</fullName>
    </submittedName>
</protein>
<dbReference type="GO" id="GO:0005102">
    <property type="term" value="F:signaling receptor binding"/>
    <property type="evidence" value="ECO:0007669"/>
    <property type="project" value="InterPro"/>
</dbReference>
<dbReference type="KEGG" id="xla:121395627"/>
<organism evidence="4 5">
    <name type="scientific">Xenopus laevis</name>
    <name type="common">African clawed frog</name>
    <dbReference type="NCBI Taxonomy" id="8355"/>
    <lineage>
        <taxon>Eukaryota</taxon>
        <taxon>Metazoa</taxon>
        <taxon>Chordata</taxon>
        <taxon>Craniata</taxon>
        <taxon>Vertebrata</taxon>
        <taxon>Euteleostomi</taxon>
        <taxon>Amphibia</taxon>
        <taxon>Batrachia</taxon>
        <taxon>Anura</taxon>
        <taxon>Pipoidea</taxon>
        <taxon>Pipidae</taxon>
        <taxon>Xenopodinae</taxon>
        <taxon>Xenopus</taxon>
        <taxon>Xenopus</taxon>
    </lineage>
</organism>
<evidence type="ECO:0000256" key="3">
    <source>
        <dbReference type="SAM" id="Phobius"/>
    </source>
</evidence>
<dbReference type="PANTHER" id="PTHR35540:SF1">
    <property type="entry name" value="IZUMO SPERM-EGG FUSION PROTEIN 1"/>
    <property type="match status" value="1"/>
</dbReference>
<comment type="similarity">
    <text evidence="1">Belongs to the Izumo family.</text>
</comment>
<sequence length="421" mass="48202">MTFLTKSLLLFYIAIYLLTVNIPLVFSCFSCDPSSKEVENSFLSAIEDLYWRKRENFMAVRDFIQEFSSGLQTQYLQRKLDRYGMNMIVSEYKMKLTKLQKKLETELDEEKTPLQIVKDLTPTFKELALAVEDIFASFQERKCPNQKGSNCGILFDKVINCETCQEEFQMCVGGTNKWCTDLVNSCPMCQCIKGKCFDVRTKEPCTPCKGYSECLQEILPCGTREIQVEEEADLNFDCSVKFHYGIRDEMEYVLEKKNGSTMVPIQTFSQPTYVKYLADFSDVGIYSCTARSRATRFPISTVDFNVKVIKGATRPLEISQGTLPPIQDIPDIPDVDWTLVIAVAILIVSIFLVIGVIVGLIFYIRWDSKTYLDYDVEQQKIAEKDMLRLTSLNIMKTVKTPTEDGFSPAVVRENLEIITEK</sequence>
<evidence type="ECO:0000313" key="4">
    <source>
        <dbReference type="Proteomes" id="UP000186698"/>
    </source>
</evidence>
<feature type="transmembrane region" description="Helical" evidence="3">
    <location>
        <begin position="337"/>
        <end position="364"/>
    </location>
</feature>
<dbReference type="GeneID" id="121395627"/>
<dbReference type="AlphaFoldDB" id="A0A8J1L7M9"/>
<dbReference type="Pfam" id="PF15005">
    <property type="entry name" value="IZUMO"/>
    <property type="match status" value="1"/>
</dbReference>
<dbReference type="GO" id="GO:0007342">
    <property type="term" value="P:fusion of sperm to egg plasma membrane involved in single fertilization"/>
    <property type="evidence" value="ECO:0007669"/>
    <property type="project" value="InterPro"/>
</dbReference>
<keyword evidence="3" id="KW-0812">Transmembrane</keyword>
<keyword evidence="3" id="KW-1133">Transmembrane helix</keyword>
<proteinExistence type="inferred from homology"/>
<dbReference type="PROSITE" id="PS51257">
    <property type="entry name" value="PROKAR_LIPOPROTEIN"/>
    <property type="match status" value="1"/>
</dbReference>
<name>A0A8J1L7M9_XENLA</name>
<dbReference type="GO" id="GO:0086080">
    <property type="term" value="F:protein binding involved in heterotypic cell-cell adhesion"/>
    <property type="evidence" value="ECO:0007669"/>
    <property type="project" value="TreeGrafter"/>
</dbReference>
<evidence type="ECO:0000256" key="1">
    <source>
        <dbReference type="ARBA" id="ARBA00009633"/>
    </source>
</evidence>
<reference evidence="5" key="1">
    <citation type="submission" date="2025-08" db="UniProtKB">
        <authorList>
            <consortium name="RefSeq"/>
        </authorList>
    </citation>
    <scope>IDENTIFICATION</scope>
    <source>
        <strain evidence="5">J_2021</strain>
        <tissue evidence="5">Erythrocytes</tissue>
    </source>
</reference>
<dbReference type="RefSeq" id="XP_041425551.1">
    <property type="nucleotide sequence ID" value="XM_041569617.1"/>
</dbReference>
<gene>
    <name evidence="5" type="primary">LOC121395627</name>
</gene>
<keyword evidence="2" id="KW-0732">Signal</keyword>
<dbReference type="PANTHER" id="PTHR35540">
    <property type="entry name" value="IZUMO SPERM-EGG FUSION PROTEIN 1"/>
    <property type="match status" value="1"/>
</dbReference>
<evidence type="ECO:0000256" key="2">
    <source>
        <dbReference type="ARBA" id="ARBA00022729"/>
    </source>
</evidence>
<accession>A0A8J1L7M9</accession>
<keyword evidence="4" id="KW-1185">Reference proteome</keyword>
<dbReference type="OrthoDB" id="9913506at2759"/>
<dbReference type="GO" id="GO:0002080">
    <property type="term" value="C:acrosomal membrane"/>
    <property type="evidence" value="ECO:0007669"/>
    <property type="project" value="TreeGrafter"/>
</dbReference>
<dbReference type="Proteomes" id="UP000186698">
    <property type="component" value="Chromosome 7L"/>
</dbReference>